<gene>
    <name evidence="1" type="ORF">PFISCL1PPCAC_16897</name>
    <name evidence="2" type="ORF">PFISCL1PPCAC_28900</name>
</gene>
<dbReference type="InterPro" id="IPR036691">
    <property type="entry name" value="Endo/exonu/phosph_ase_sf"/>
</dbReference>
<sequence>MFSLDSKNIKYNCIDEDTSTPDISGGLCYDNFEFGCEKEESAYRFLVWNAGKSAVNMLLKERGSGELHDLVASIDPDFICLNEIKSEEGSLRRALNNARESLANYKILEMSPSISTRKENYIRGLVILARQYIKASDYSCFATSVRKRCSPTDSHAIAEHINSEWHLHVQVI</sequence>
<dbReference type="Proteomes" id="UP001432322">
    <property type="component" value="Unassembled WGS sequence"/>
</dbReference>
<keyword evidence="3" id="KW-1185">Reference proteome</keyword>
<dbReference type="Gene3D" id="3.60.10.10">
    <property type="entry name" value="Endonuclease/exonuclease/phosphatase"/>
    <property type="match status" value="1"/>
</dbReference>
<protein>
    <recommendedName>
        <fullName evidence="4">Endonuclease/exonuclease/phosphatase domain-containing protein</fullName>
    </recommendedName>
</protein>
<reference evidence="1" key="1">
    <citation type="submission" date="2023-10" db="EMBL/GenBank/DDBJ databases">
        <title>Genome assembly of Pristionchus species.</title>
        <authorList>
            <person name="Yoshida K."/>
            <person name="Sommer R.J."/>
        </authorList>
    </citation>
    <scope>NUCLEOTIDE SEQUENCE</scope>
    <source>
        <strain evidence="1">RS5133</strain>
    </source>
</reference>
<evidence type="ECO:0000313" key="3">
    <source>
        <dbReference type="Proteomes" id="UP001432322"/>
    </source>
</evidence>
<evidence type="ECO:0008006" key="4">
    <source>
        <dbReference type="Google" id="ProtNLM"/>
    </source>
</evidence>
<evidence type="ECO:0000313" key="1">
    <source>
        <dbReference type="EMBL" id="GMT25600.1"/>
    </source>
</evidence>
<dbReference type="EMBL" id="BTSY01000004">
    <property type="protein sequence ID" value="GMT25600.1"/>
    <property type="molecule type" value="Genomic_DNA"/>
</dbReference>
<comment type="caution">
    <text evidence="1">The sequence shown here is derived from an EMBL/GenBank/DDBJ whole genome shotgun (WGS) entry which is preliminary data.</text>
</comment>
<proteinExistence type="predicted"/>
<accession>A0AAV5W4I9</accession>
<dbReference type="EMBL" id="BTSY01000190">
    <property type="protein sequence ID" value="GMT37603.1"/>
    <property type="molecule type" value="Genomic_DNA"/>
</dbReference>
<name>A0AAV5W4I9_9BILA</name>
<dbReference type="AlphaFoldDB" id="A0AAV5W4I9"/>
<dbReference type="SUPFAM" id="SSF56219">
    <property type="entry name" value="DNase I-like"/>
    <property type="match status" value="1"/>
</dbReference>
<evidence type="ECO:0000313" key="2">
    <source>
        <dbReference type="EMBL" id="GMT37603.1"/>
    </source>
</evidence>
<organism evidence="1 3">
    <name type="scientific">Pristionchus fissidentatus</name>
    <dbReference type="NCBI Taxonomy" id="1538716"/>
    <lineage>
        <taxon>Eukaryota</taxon>
        <taxon>Metazoa</taxon>
        <taxon>Ecdysozoa</taxon>
        <taxon>Nematoda</taxon>
        <taxon>Chromadorea</taxon>
        <taxon>Rhabditida</taxon>
        <taxon>Rhabditina</taxon>
        <taxon>Diplogasteromorpha</taxon>
        <taxon>Diplogasteroidea</taxon>
        <taxon>Neodiplogasteridae</taxon>
        <taxon>Pristionchus</taxon>
    </lineage>
</organism>